<protein>
    <submittedName>
        <fullName evidence="1">Uncharacterized protein</fullName>
    </submittedName>
</protein>
<proteinExistence type="predicted"/>
<organism evidence="1 2">
    <name type="scientific">Bauhinia variegata</name>
    <name type="common">Purple orchid tree</name>
    <name type="synonym">Phanera variegata</name>
    <dbReference type="NCBI Taxonomy" id="167791"/>
    <lineage>
        <taxon>Eukaryota</taxon>
        <taxon>Viridiplantae</taxon>
        <taxon>Streptophyta</taxon>
        <taxon>Embryophyta</taxon>
        <taxon>Tracheophyta</taxon>
        <taxon>Spermatophyta</taxon>
        <taxon>Magnoliopsida</taxon>
        <taxon>eudicotyledons</taxon>
        <taxon>Gunneridae</taxon>
        <taxon>Pentapetalae</taxon>
        <taxon>rosids</taxon>
        <taxon>fabids</taxon>
        <taxon>Fabales</taxon>
        <taxon>Fabaceae</taxon>
        <taxon>Cercidoideae</taxon>
        <taxon>Cercideae</taxon>
        <taxon>Bauhiniinae</taxon>
        <taxon>Bauhinia</taxon>
    </lineage>
</organism>
<name>A0ACB9PHB7_BAUVA</name>
<dbReference type="EMBL" id="CM039429">
    <property type="protein sequence ID" value="KAI4347887.1"/>
    <property type="molecule type" value="Genomic_DNA"/>
</dbReference>
<evidence type="ECO:0000313" key="1">
    <source>
        <dbReference type="EMBL" id="KAI4347887.1"/>
    </source>
</evidence>
<sequence>MNESLLAPFTKEEIKHALFQMGATKAPSPDGFPAIFYQQFWDDISQAITTIVLEFLNNNSPTDEINFTHIVLIPKVASPVNMTQFRPISLCNVVYNIIAKVLANRRRYFFQILYLSTRVPLYRIAKLPIMCCLLTSFYML</sequence>
<dbReference type="Proteomes" id="UP000828941">
    <property type="component" value="Chromosome 4"/>
</dbReference>
<gene>
    <name evidence="1" type="ORF">L6164_008663</name>
</gene>
<comment type="caution">
    <text evidence="1">The sequence shown here is derived from an EMBL/GenBank/DDBJ whole genome shotgun (WGS) entry which is preliminary data.</text>
</comment>
<reference evidence="1 2" key="1">
    <citation type="journal article" date="2022" name="DNA Res.">
        <title>Chromosomal-level genome assembly of the orchid tree Bauhinia variegata (Leguminosae; Cercidoideae) supports the allotetraploid origin hypothesis of Bauhinia.</title>
        <authorList>
            <person name="Zhong Y."/>
            <person name="Chen Y."/>
            <person name="Zheng D."/>
            <person name="Pang J."/>
            <person name="Liu Y."/>
            <person name="Luo S."/>
            <person name="Meng S."/>
            <person name="Qian L."/>
            <person name="Wei D."/>
            <person name="Dai S."/>
            <person name="Zhou R."/>
        </authorList>
    </citation>
    <scope>NUCLEOTIDE SEQUENCE [LARGE SCALE GENOMIC DNA]</scope>
    <source>
        <strain evidence="1">BV-YZ2020</strain>
    </source>
</reference>
<keyword evidence="2" id="KW-1185">Reference proteome</keyword>
<evidence type="ECO:0000313" key="2">
    <source>
        <dbReference type="Proteomes" id="UP000828941"/>
    </source>
</evidence>
<accession>A0ACB9PHB7</accession>